<reference evidence="2" key="1">
    <citation type="submission" date="2019-04" db="EMBL/GenBank/DDBJ databases">
        <title>Complete genome sequence of Pseudomonas veronii strain PVy, a versatile degrader capable of using multiple contaminants as sole carbon sources.</title>
        <authorList>
            <person name="Lopez-Echartea E."/>
            <person name="Ridl J."/>
            <person name="Pajer P."/>
            <person name="Strejcek M."/>
            <person name="Suman J."/>
            <person name="Uhlik O."/>
        </authorList>
    </citation>
    <scope>NUCLEOTIDE SEQUENCE [LARGE SCALE GENOMIC DNA]</scope>
    <source>
        <strain evidence="2">Pvy</strain>
    </source>
</reference>
<evidence type="ECO:0000313" key="2">
    <source>
        <dbReference type="Proteomes" id="UP000298274"/>
    </source>
</evidence>
<accession>A0A4P7YCD8</accession>
<name>A0A4P7YCD8_PSEVE</name>
<gene>
    <name evidence="1" type="ORF">E4167_30330</name>
</gene>
<proteinExistence type="predicted"/>
<dbReference type="EMBL" id="CP039631">
    <property type="protein sequence ID" value="QCG68228.1"/>
    <property type="molecule type" value="Genomic_DNA"/>
</dbReference>
<evidence type="ECO:0000313" key="1">
    <source>
        <dbReference type="EMBL" id="QCG68228.1"/>
    </source>
</evidence>
<organism evidence="1 2">
    <name type="scientific">Pseudomonas veronii</name>
    <dbReference type="NCBI Taxonomy" id="76761"/>
    <lineage>
        <taxon>Bacteria</taxon>
        <taxon>Pseudomonadati</taxon>
        <taxon>Pseudomonadota</taxon>
        <taxon>Gammaproteobacteria</taxon>
        <taxon>Pseudomonadales</taxon>
        <taxon>Pseudomonadaceae</taxon>
        <taxon>Pseudomonas</taxon>
    </lineage>
</organism>
<dbReference type="Proteomes" id="UP000298274">
    <property type="component" value="Chromosome"/>
</dbReference>
<protein>
    <submittedName>
        <fullName evidence="1">Type II toxin-antitoxin system HicA family toxin</fullName>
    </submittedName>
</protein>
<sequence>MSDAHELARGHKRLLPLIEYALREGWDVVRTSGGHLKFTRPGLPPIFTSSTASDHRAGRNAYAMLRRAKRQSADSASVLLEGDSHG</sequence>
<dbReference type="AlphaFoldDB" id="A0A4P7YCD8"/>
<dbReference type="RefSeq" id="WP_046482610.1">
    <property type="nucleotide sequence ID" value="NZ_CP039631.3"/>
</dbReference>